<organism evidence="2 3">
    <name type="scientific">Deinococcus sonorensis</name>
    <dbReference type="NCBI Taxonomy" id="309891"/>
    <lineage>
        <taxon>Bacteria</taxon>
        <taxon>Thermotogati</taxon>
        <taxon>Deinococcota</taxon>
        <taxon>Deinococci</taxon>
        <taxon>Deinococcales</taxon>
        <taxon>Deinococcaceae</taxon>
        <taxon>Deinococcus</taxon>
    </lineage>
</organism>
<evidence type="ECO:0000256" key="1">
    <source>
        <dbReference type="SAM" id="Phobius"/>
    </source>
</evidence>
<evidence type="ECO:0000313" key="2">
    <source>
        <dbReference type="EMBL" id="MFC4455175.1"/>
    </source>
</evidence>
<keyword evidence="1" id="KW-0472">Membrane</keyword>
<name>A0ABV8YC93_9DEIO</name>
<keyword evidence="1" id="KW-1133">Transmembrane helix</keyword>
<dbReference type="EMBL" id="JBHSEG010000008">
    <property type="protein sequence ID" value="MFC4455175.1"/>
    <property type="molecule type" value="Genomic_DNA"/>
</dbReference>
<sequence>MSTRNVGLILLLAPLITPLPILALGSLPVADTLRATPAAAGHTTLEPQGLLRLAGLVKPLLFMGCSGGLALLILNGSNSLSRMHNNRRS</sequence>
<gene>
    <name evidence="2" type="ORF">ACFO0P_15460</name>
</gene>
<keyword evidence="3" id="KW-1185">Reference proteome</keyword>
<accession>A0ABV8YC93</accession>
<proteinExistence type="predicted"/>
<dbReference type="Proteomes" id="UP001595939">
    <property type="component" value="Unassembled WGS sequence"/>
</dbReference>
<evidence type="ECO:0000313" key="3">
    <source>
        <dbReference type="Proteomes" id="UP001595939"/>
    </source>
</evidence>
<keyword evidence="1" id="KW-0812">Transmembrane</keyword>
<protein>
    <submittedName>
        <fullName evidence="2">Uncharacterized protein</fullName>
    </submittedName>
</protein>
<dbReference type="RefSeq" id="WP_380129893.1">
    <property type="nucleotide sequence ID" value="NZ_JBHSEG010000008.1"/>
</dbReference>
<comment type="caution">
    <text evidence="2">The sequence shown here is derived from an EMBL/GenBank/DDBJ whole genome shotgun (WGS) entry which is preliminary data.</text>
</comment>
<reference evidence="3" key="1">
    <citation type="journal article" date="2019" name="Int. J. Syst. Evol. Microbiol.">
        <title>The Global Catalogue of Microorganisms (GCM) 10K type strain sequencing project: providing services to taxonomists for standard genome sequencing and annotation.</title>
        <authorList>
            <consortium name="The Broad Institute Genomics Platform"/>
            <consortium name="The Broad Institute Genome Sequencing Center for Infectious Disease"/>
            <person name="Wu L."/>
            <person name="Ma J."/>
        </authorList>
    </citation>
    <scope>NUCLEOTIDE SEQUENCE [LARGE SCALE GENOMIC DNA]</scope>
    <source>
        <strain evidence="3">CCUG 39970</strain>
    </source>
</reference>
<feature type="transmembrane region" description="Helical" evidence="1">
    <location>
        <begin position="59"/>
        <end position="80"/>
    </location>
</feature>